<protein>
    <submittedName>
        <fullName evidence="2">MaoC family dehydratase</fullName>
    </submittedName>
</protein>
<dbReference type="EMBL" id="JAVRHO010000005">
    <property type="protein sequence ID" value="MDT0645913.1"/>
    <property type="molecule type" value="Genomic_DNA"/>
</dbReference>
<organism evidence="2 3">
    <name type="scientific">Autumnicola lenta</name>
    <dbReference type="NCBI Taxonomy" id="3075593"/>
    <lineage>
        <taxon>Bacteria</taxon>
        <taxon>Pseudomonadati</taxon>
        <taxon>Bacteroidota</taxon>
        <taxon>Flavobacteriia</taxon>
        <taxon>Flavobacteriales</taxon>
        <taxon>Flavobacteriaceae</taxon>
        <taxon>Autumnicola</taxon>
    </lineage>
</organism>
<comment type="caution">
    <text evidence="2">The sequence shown here is derived from an EMBL/GenBank/DDBJ whole genome shotgun (WGS) entry which is preliminary data.</text>
</comment>
<evidence type="ECO:0000313" key="3">
    <source>
        <dbReference type="Proteomes" id="UP001245285"/>
    </source>
</evidence>
<evidence type="ECO:0000313" key="2">
    <source>
        <dbReference type="EMBL" id="MDT0645913.1"/>
    </source>
</evidence>
<evidence type="ECO:0000259" key="1">
    <source>
        <dbReference type="Pfam" id="PF01575"/>
    </source>
</evidence>
<dbReference type="InterPro" id="IPR002539">
    <property type="entry name" value="MaoC-like_dom"/>
</dbReference>
<gene>
    <name evidence="2" type="ORF">RM545_04365</name>
</gene>
<dbReference type="PANTHER" id="PTHR43437">
    <property type="entry name" value="HYDROXYACYL-THIOESTER DEHYDRATASE TYPE 2, MITOCHONDRIAL-RELATED"/>
    <property type="match status" value="1"/>
</dbReference>
<dbReference type="Proteomes" id="UP001245285">
    <property type="component" value="Unassembled WGS sequence"/>
</dbReference>
<name>A0ABU3CI63_9FLAO</name>
<dbReference type="PANTHER" id="PTHR43437:SF3">
    <property type="entry name" value="HYDROXYACYL-THIOESTER DEHYDRATASE TYPE 2, MITOCHONDRIAL"/>
    <property type="match status" value="1"/>
</dbReference>
<dbReference type="Pfam" id="PF01575">
    <property type="entry name" value="MaoC_dehydratas"/>
    <property type="match status" value="1"/>
</dbReference>
<dbReference type="InterPro" id="IPR029069">
    <property type="entry name" value="HotDog_dom_sf"/>
</dbReference>
<dbReference type="CDD" id="cd03449">
    <property type="entry name" value="R_hydratase"/>
    <property type="match status" value="1"/>
</dbReference>
<dbReference type="Gene3D" id="3.10.129.10">
    <property type="entry name" value="Hotdog Thioesterase"/>
    <property type="match status" value="1"/>
</dbReference>
<dbReference type="RefSeq" id="WP_311494100.1">
    <property type="nucleotide sequence ID" value="NZ_JAVRHO010000005.1"/>
</dbReference>
<dbReference type="SUPFAM" id="SSF54637">
    <property type="entry name" value="Thioesterase/thiol ester dehydrase-isomerase"/>
    <property type="match status" value="1"/>
</dbReference>
<proteinExistence type="predicted"/>
<reference evidence="2 3" key="1">
    <citation type="submission" date="2023-09" db="EMBL/GenBank/DDBJ databases">
        <authorList>
            <person name="Rey-Velasco X."/>
        </authorList>
    </citation>
    <scope>NUCLEOTIDE SEQUENCE [LARGE SCALE GENOMIC DNA]</scope>
    <source>
        <strain evidence="2 3">F260</strain>
    </source>
</reference>
<accession>A0ABU3CI63</accession>
<dbReference type="InterPro" id="IPR050965">
    <property type="entry name" value="UPF0336/Enoyl-CoA_hydratase"/>
</dbReference>
<sequence>MQLIVGQKASQTKKFSKEEVLNFSKLTSDDNPIHFDEQYASKTRFKKTIVQGPMVVSLIGGILGSTLPGPGTIYISQETKFLKPLFIEETVTAWVEIIKIRDDKPIITLKNWIEKEDGEVVLEGQSVILFLENL</sequence>
<keyword evidence="3" id="KW-1185">Reference proteome</keyword>
<feature type="domain" description="MaoC-like" evidence="1">
    <location>
        <begin position="8"/>
        <end position="102"/>
    </location>
</feature>